<dbReference type="InterPro" id="IPR024983">
    <property type="entry name" value="CHAT_dom"/>
</dbReference>
<dbReference type="EMBL" id="CP002059">
    <property type="protein sequence ID" value="ADI64651.1"/>
    <property type="molecule type" value="Genomic_DNA"/>
</dbReference>
<organism evidence="2 3">
    <name type="scientific">Nostoc azollae (strain 0708)</name>
    <name type="common">Anabaena azollae (strain 0708)</name>
    <dbReference type="NCBI Taxonomy" id="551115"/>
    <lineage>
        <taxon>Bacteria</taxon>
        <taxon>Bacillati</taxon>
        <taxon>Cyanobacteriota</taxon>
        <taxon>Cyanophyceae</taxon>
        <taxon>Nostocales</taxon>
        <taxon>Nostocaceae</taxon>
        <taxon>Trichormus</taxon>
    </lineage>
</organism>
<dbReference type="Proteomes" id="UP000001511">
    <property type="component" value="Chromosome"/>
</dbReference>
<proteinExistence type="predicted"/>
<dbReference type="AlphaFoldDB" id="D7E0J5"/>
<evidence type="ECO:0000313" key="3">
    <source>
        <dbReference type="Proteomes" id="UP000001511"/>
    </source>
</evidence>
<dbReference type="OrthoDB" id="443153at2"/>
<keyword evidence="3" id="KW-1185">Reference proteome</keyword>
<dbReference type="STRING" id="551115.Aazo_2800"/>
<evidence type="ECO:0000259" key="1">
    <source>
        <dbReference type="Pfam" id="PF12770"/>
    </source>
</evidence>
<sequence length="55" mass="5827">MTASEIQELNLQVVQLAVLSAGQTGLGQIHDPGMLGLARAFQIAGLRRVVILKTV</sequence>
<name>D7E0J5_NOSA0</name>
<feature type="domain" description="CHAT" evidence="1">
    <location>
        <begin position="2"/>
        <end position="51"/>
    </location>
</feature>
<dbReference type="Pfam" id="PF12770">
    <property type="entry name" value="CHAT"/>
    <property type="match status" value="1"/>
</dbReference>
<dbReference type="HOGENOM" id="CLU_3027796_0_0_3"/>
<gene>
    <name evidence="2" type="ordered locus">Aazo_2800</name>
</gene>
<reference evidence="2 3" key="1">
    <citation type="journal article" date="2010" name="PLoS ONE">
        <title>Genome erosion in a nitrogen-fixing vertically transmitted endosymbiotic multicellular cyanobacterium.</title>
        <authorList>
            <person name="Ran L."/>
            <person name="Larsson J."/>
            <person name="Vigil-Stenman T."/>
            <person name="Nylander J.A."/>
            <person name="Ininbergs K."/>
            <person name="Zheng W.W."/>
            <person name="Lapidus A."/>
            <person name="Lowry S."/>
            <person name="Haselkorn R."/>
            <person name="Bergman B."/>
        </authorList>
    </citation>
    <scope>NUCLEOTIDE SEQUENCE [LARGE SCALE GENOMIC DNA]</scope>
    <source>
        <strain evidence="2 3">0708</strain>
    </source>
</reference>
<accession>D7E0J5</accession>
<evidence type="ECO:0000313" key="2">
    <source>
        <dbReference type="EMBL" id="ADI64651.1"/>
    </source>
</evidence>
<protein>
    <submittedName>
        <fullName evidence="2">Sel1 domain-containing protein</fullName>
    </submittedName>
</protein>
<dbReference type="KEGG" id="naz:Aazo_2800"/>